<dbReference type="EMBL" id="VWSH01000002">
    <property type="protein sequence ID" value="KAA5534927.1"/>
    <property type="molecule type" value="Genomic_DNA"/>
</dbReference>
<keyword evidence="3" id="KW-1185">Reference proteome</keyword>
<evidence type="ECO:0000313" key="2">
    <source>
        <dbReference type="EMBL" id="KAA5534927.1"/>
    </source>
</evidence>
<accession>A0A5M6CIT0</accession>
<sequence length="639" mass="73829">MGFEELIGGKNEKTMQSVLKDAVVDDEINHRVTQSAILLQISNGQSSITIRRSVIMEHRKSQLVDVFYGPQITSSEDYELRQMYLHDKGAASDELYGFHVFLEEFLGWKLPDVLDTIGNRTKLYLPLIAPAFIIEQKSGWSSFFATIPYYGVKNSEERVIEFLLNLDVFKNEQDKILLNIEKRVLQEKWTNLYSEFKRMGERSSGELQGLESEPKIINNLYEIYFRFHRNNKSYLISELINELQNEFEELSTSTETTVGANLNKNQDRLNELTTSLTRGNHRYEQMENEILLEKERLKQYIQQKKNVEEDLANNKSADKMLKLGATIQSPLSSETCPTCGQDVDGALLPSNIHQSPMKIDENISFLTSQLKMLEVFIAGQRKKILEKETTNSEYGTYLSNLRQQIRSIKRDLISDERLPSEELIERKINTRRLLALYTDLNSNIEELKKQLKQLSNDWEIIKRTEGNLAGDFFSALDREKIGYLETTFLSLLSKFNYRSKAKEAIKISMEKYVPVIEVRLPNEKPKSYDIRFDSSGSDHIRCMWAYYIALLITSNRKKGNHPMLLLFDEPQQQSASTGDFHEFLKELSLQQDSQSIVFASFQNSLTDFNAATAGINFHHIEGDGRFIKKLADQNQIDLK</sequence>
<reference evidence="2 3" key="1">
    <citation type="submission" date="2019-09" db="EMBL/GenBank/DDBJ databases">
        <title>Genome sequence and assembly of Taibaiella sp.</title>
        <authorList>
            <person name="Chhetri G."/>
        </authorList>
    </citation>
    <scope>NUCLEOTIDE SEQUENCE [LARGE SCALE GENOMIC DNA]</scope>
    <source>
        <strain evidence="2 3">KVB11</strain>
    </source>
</reference>
<organism evidence="2 3">
    <name type="scientific">Taibaiella lutea</name>
    <dbReference type="NCBI Taxonomy" id="2608001"/>
    <lineage>
        <taxon>Bacteria</taxon>
        <taxon>Pseudomonadati</taxon>
        <taxon>Bacteroidota</taxon>
        <taxon>Chitinophagia</taxon>
        <taxon>Chitinophagales</taxon>
        <taxon>Chitinophagaceae</taxon>
        <taxon>Taibaiella</taxon>
    </lineage>
</organism>
<dbReference type="AlphaFoldDB" id="A0A5M6CIT0"/>
<protein>
    <submittedName>
        <fullName evidence="2">Uncharacterized protein</fullName>
    </submittedName>
</protein>
<gene>
    <name evidence="2" type="ORF">F0919_10025</name>
</gene>
<name>A0A5M6CIT0_9BACT</name>
<dbReference type="Proteomes" id="UP000323632">
    <property type="component" value="Unassembled WGS sequence"/>
</dbReference>
<comment type="caution">
    <text evidence="2">The sequence shown here is derived from an EMBL/GenBank/DDBJ whole genome shotgun (WGS) entry which is preliminary data.</text>
</comment>
<proteinExistence type="predicted"/>
<evidence type="ECO:0000313" key="3">
    <source>
        <dbReference type="Proteomes" id="UP000323632"/>
    </source>
</evidence>
<feature type="coiled-coil region" evidence="1">
    <location>
        <begin position="430"/>
        <end position="464"/>
    </location>
</feature>
<keyword evidence="1" id="KW-0175">Coiled coil</keyword>
<evidence type="ECO:0000256" key="1">
    <source>
        <dbReference type="SAM" id="Coils"/>
    </source>
</evidence>
<feature type="coiled-coil region" evidence="1">
    <location>
        <begin position="269"/>
        <end position="317"/>
    </location>
</feature>